<feature type="compositionally biased region" description="Low complexity" evidence="1">
    <location>
        <begin position="515"/>
        <end position="537"/>
    </location>
</feature>
<evidence type="ECO:0000313" key="3">
    <source>
        <dbReference type="EMBL" id="CAE6428842.1"/>
    </source>
</evidence>
<feature type="compositionally biased region" description="Low complexity" evidence="1">
    <location>
        <begin position="1"/>
        <end position="38"/>
    </location>
</feature>
<dbReference type="AlphaFoldDB" id="A0A8H2XKB7"/>
<protein>
    <recommendedName>
        <fullName evidence="2">SUZ domain-containing protein</fullName>
    </recommendedName>
</protein>
<feature type="compositionally biased region" description="Low complexity" evidence="1">
    <location>
        <begin position="473"/>
        <end position="496"/>
    </location>
</feature>
<evidence type="ECO:0000259" key="2">
    <source>
        <dbReference type="PROSITE" id="PS51673"/>
    </source>
</evidence>
<feature type="region of interest" description="Disordered" evidence="1">
    <location>
        <begin position="120"/>
        <end position="188"/>
    </location>
</feature>
<name>A0A8H2XKB7_9AGAM</name>
<feature type="region of interest" description="Disordered" evidence="1">
    <location>
        <begin position="378"/>
        <end position="659"/>
    </location>
</feature>
<organism evidence="3 4">
    <name type="scientific">Rhizoctonia solani</name>
    <dbReference type="NCBI Taxonomy" id="456999"/>
    <lineage>
        <taxon>Eukaryota</taxon>
        <taxon>Fungi</taxon>
        <taxon>Dikarya</taxon>
        <taxon>Basidiomycota</taxon>
        <taxon>Agaricomycotina</taxon>
        <taxon>Agaricomycetes</taxon>
        <taxon>Cantharellales</taxon>
        <taxon>Ceratobasidiaceae</taxon>
        <taxon>Rhizoctonia</taxon>
    </lineage>
</organism>
<feature type="compositionally biased region" description="Low complexity" evidence="1">
    <location>
        <begin position="389"/>
        <end position="408"/>
    </location>
</feature>
<feature type="region of interest" description="Disordered" evidence="1">
    <location>
        <begin position="1"/>
        <end position="46"/>
    </location>
</feature>
<sequence length="659" mass="70248">MDSSLAPSSASGLAPPSYPSSTVPSPSPSTDVSLPTTLDVTRDDPDPTIVEALNGSKDRLFVLKLGDDFDNLLNERANTPGKRCTYSPPTSYQRMLVHRCAQYYKLAIEADGKMISVTLGPDSRAPKSRISEIVPMEQAPAPAFKIMRRTADERARAKQPGRADSTGDDQPDGTAPTEEAKRRPQMTIEERTAAYNQARSRIFQGFQEKEDPSPPPTRRDSASESRWVDKQRRSDFSSSSRGSPIPQDMAAASYYPPMLYNPHAPSAHPQPYDPNVGQVPYPAPYYPVYAYYPQPPYDPRQAPVPGMQMGYYPQAYPFPPQHAATWPPPMQPQPQPQPQPNETRHAFPQMPANRPMHDPFPPHQYMQPYQYAGFMHQPVLVPTPPDAPGSGHSSRSGSRNGNASHGSNGSNGGAKGPRSSVGPWSASTVATPMRSVTGVNRRLSTSSSSTSAYSGSGGGAGSGSGSRTPADETASIASSASSSSSRRTYTSTSTTSKHPLPPRPDWAVGLMAEPSLSRTTSTSSSDSRLRMTSRSSSGNQVPRAGPVKLGTPASATDFPPLNGNGNGSVNNGARTGAWGREGSPAQLFGSNMSPPAARRFEETDTIGRPVPKSFGLYNPNTGTGPAALPAQVRTQEDSAPPADALADQVSKLSVADGGK</sequence>
<feature type="compositionally biased region" description="Basic and acidic residues" evidence="1">
    <location>
        <begin position="178"/>
        <end position="188"/>
    </location>
</feature>
<comment type="caution">
    <text evidence="3">The sequence shown here is derived from an EMBL/GenBank/DDBJ whole genome shotgun (WGS) entry which is preliminary data.</text>
</comment>
<dbReference type="PANTHER" id="PTHR15672">
    <property type="entry name" value="CAMP-REGULATED PHOSPHOPROTEIN 21 RELATED R3H DOMAIN CONTAINING PROTEIN"/>
    <property type="match status" value="1"/>
</dbReference>
<dbReference type="EMBL" id="CAJMXA010000391">
    <property type="protein sequence ID" value="CAE6428842.1"/>
    <property type="molecule type" value="Genomic_DNA"/>
</dbReference>
<feature type="compositionally biased region" description="Pro residues" evidence="1">
    <location>
        <begin position="325"/>
        <end position="339"/>
    </location>
</feature>
<dbReference type="PANTHER" id="PTHR15672:SF8">
    <property type="entry name" value="PROTEIN ENCORE"/>
    <property type="match status" value="1"/>
</dbReference>
<dbReference type="CDD" id="cd02642">
    <property type="entry name" value="R3H_encore_like"/>
    <property type="match status" value="1"/>
</dbReference>
<dbReference type="Pfam" id="PF12752">
    <property type="entry name" value="SUZ"/>
    <property type="match status" value="1"/>
</dbReference>
<feature type="compositionally biased region" description="Low complexity" evidence="1">
    <location>
        <begin position="444"/>
        <end position="454"/>
    </location>
</feature>
<feature type="region of interest" description="Disordered" evidence="1">
    <location>
        <begin position="205"/>
        <end position="249"/>
    </location>
</feature>
<gene>
    <name evidence="3" type="ORF">RDB_LOCUS21037</name>
</gene>
<dbReference type="InterPro" id="IPR051937">
    <property type="entry name" value="R3H_domain_containing"/>
</dbReference>
<dbReference type="InterPro" id="IPR024771">
    <property type="entry name" value="SUZ"/>
</dbReference>
<reference evidence="3" key="1">
    <citation type="submission" date="2021-01" db="EMBL/GenBank/DDBJ databases">
        <authorList>
            <person name="Kaushik A."/>
        </authorList>
    </citation>
    <scope>NUCLEOTIDE SEQUENCE</scope>
    <source>
        <strain evidence="3">AG6-10EEA</strain>
    </source>
</reference>
<accession>A0A8H2XKB7</accession>
<dbReference type="PROSITE" id="PS51673">
    <property type="entry name" value="SUZ"/>
    <property type="match status" value="1"/>
</dbReference>
<dbReference type="InterPro" id="IPR036867">
    <property type="entry name" value="R3H_dom_sf"/>
</dbReference>
<evidence type="ECO:0000313" key="4">
    <source>
        <dbReference type="Proteomes" id="UP000663853"/>
    </source>
</evidence>
<feature type="compositionally biased region" description="Basic and acidic residues" evidence="1">
    <location>
        <begin position="207"/>
        <end position="235"/>
    </location>
</feature>
<evidence type="ECO:0000256" key="1">
    <source>
        <dbReference type="SAM" id="MobiDB-lite"/>
    </source>
</evidence>
<feature type="region of interest" description="Disordered" evidence="1">
    <location>
        <begin position="325"/>
        <end position="365"/>
    </location>
</feature>
<dbReference type="GO" id="GO:0003676">
    <property type="term" value="F:nucleic acid binding"/>
    <property type="evidence" value="ECO:0007669"/>
    <property type="project" value="InterPro"/>
</dbReference>
<feature type="compositionally biased region" description="Gly residues" evidence="1">
    <location>
        <begin position="455"/>
        <end position="464"/>
    </location>
</feature>
<feature type="domain" description="SUZ" evidence="2">
    <location>
        <begin position="124"/>
        <end position="207"/>
    </location>
</feature>
<dbReference type="Proteomes" id="UP000663853">
    <property type="component" value="Unassembled WGS sequence"/>
</dbReference>
<proteinExistence type="predicted"/>
<dbReference type="SUPFAM" id="SSF82708">
    <property type="entry name" value="R3H domain"/>
    <property type="match status" value="1"/>
</dbReference>
<dbReference type="Gene3D" id="3.30.1370.50">
    <property type="entry name" value="R3H-like domain"/>
    <property type="match status" value="1"/>
</dbReference>